<gene>
    <name evidence="2" type="primary">cph2_5</name>
    <name evidence="2" type="ORF">LOM8899_04574</name>
</gene>
<evidence type="ECO:0000313" key="2">
    <source>
        <dbReference type="EMBL" id="SMY10392.1"/>
    </source>
</evidence>
<protein>
    <submittedName>
        <fullName evidence="2">Phytochrome-like protein cph2</fullName>
    </submittedName>
</protein>
<reference evidence="2 3" key="1">
    <citation type="submission" date="2017-05" db="EMBL/GenBank/DDBJ databases">
        <authorList>
            <person name="Song R."/>
            <person name="Chenine A.L."/>
            <person name="Ruprecht R.M."/>
        </authorList>
    </citation>
    <scope>NUCLEOTIDE SEQUENCE [LARGE SCALE GENOMIC DNA]</scope>
    <source>
        <strain evidence="2 3">CECT 8899</strain>
    </source>
</reference>
<sequence>MRDEALERAALAFGIREGLERGEFEPYFQPQVDNKTNQIVGFEALVRWNHPELGLLSASQFVPAAENAHLIEEIDDLMFEVICRATTTLDKLGLPHATVSINISTARLMNSELVNRLLSAVDMVGVDPTRICIELLESTLLNDTMDSAINNIRSLAEAGFGIELDDFGTGHAAISSLRNFPISRIKIDRTFVSGIDVDTSLPAVTETLIDLGNNFGVKVLVEGVENNAERKFFENTMCDQIQGYFVGRPMPLGELSVWVQDWREAYPLAKVA</sequence>
<dbReference type="Gene3D" id="3.20.20.450">
    <property type="entry name" value="EAL domain"/>
    <property type="match status" value="1"/>
</dbReference>
<dbReference type="GO" id="GO:0071111">
    <property type="term" value="F:cyclic-guanylate-specific phosphodiesterase activity"/>
    <property type="evidence" value="ECO:0007669"/>
    <property type="project" value="InterPro"/>
</dbReference>
<dbReference type="InterPro" id="IPR050706">
    <property type="entry name" value="Cyclic-di-GMP_PDE-like"/>
</dbReference>
<dbReference type="Proteomes" id="UP000201613">
    <property type="component" value="Unassembled WGS sequence"/>
</dbReference>
<dbReference type="PANTHER" id="PTHR33121">
    <property type="entry name" value="CYCLIC DI-GMP PHOSPHODIESTERASE PDEF"/>
    <property type="match status" value="1"/>
</dbReference>
<feature type="domain" description="EAL" evidence="1">
    <location>
        <begin position="8"/>
        <end position="263"/>
    </location>
</feature>
<dbReference type="Pfam" id="PF00563">
    <property type="entry name" value="EAL"/>
    <property type="match status" value="1"/>
</dbReference>
<evidence type="ECO:0000313" key="3">
    <source>
        <dbReference type="Proteomes" id="UP000201613"/>
    </source>
</evidence>
<accession>A0A238LL74</accession>
<evidence type="ECO:0000259" key="1">
    <source>
        <dbReference type="PROSITE" id="PS50883"/>
    </source>
</evidence>
<dbReference type="InterPro" id="IPR035919">
    <property type="entry name" value="EAL_sf"/>
</dbReference>
<dbReference type="SUPFAM" id="SSF141868">
    <property type="entry name" value="EAL domain-like"/>
    <property type="match status" value="1"/>
</dbReference>
<organism evidence="2 3">
    <name type="scientific">Flavimaricola marinus</name>
    <dbReference type="NCBI Taxonomy" id="1819565"/>
    <lineage>
        <taxon>Bacteria</taxon>
        <taxon>Pseudomonadati</taxon>
        <taxon>Pseudomonadota</taxon>
        <taxon>Alphaproteobacteria</taxon>
        <taxon>Rhodobacterales</taxon>
        <taxon>Paracoccaceae</taxon>
        <taxon>Flavimaricola</taxon>
    </lineage>
</organism>
<dbReference type="SMART" id="SM00052">
    <property type="entry name" value="EAL"/>
    <property type="match status" value="1"/>
</dbReference>
<dbReference type="EMBL" id="FXZK01000036">
    <property type="protein sequence ID" value="SMY10392.1"/>
    <property type="molecule type" value="Genomic_DNA"/>
</dbReference>
<dbReference type="PROSITE" id="PS50883">
    <property type="entry name" value="EAL"/>
    <property type="match status" value="1"/>
</dbReference>
<dbReference type="PANTHER" id="PTHR33121:SF79">
    <property type="entry name" value="CYCLIC DI-GMP PHOSPHODIESTERASE PDED-RELATED"/>
    <property type="match status" value="1"/>
</dbReference>
<dbReference type="InterPro" id="IPR001633">
    <property type="entry name" value="EAL_dom"/>
</dbReference>
<dbReference type="CDD" id="cd01948">
    <property type="entry name" value="EAL"/>
    <property type="match status" value="1"/>
</dbReference>
<keyword evidence="3" id="KW-1185">Reference proteome</keyword>
<dbReference type="AlphaFoldDB" id="A0A238LL74"/>
<proteinExistence type="predicted"/>
<name>A0A238LL74_9RHOB</name>